<dbReference type="GO" id="GO:0004497">
    <property type="term" value="F:monooxygenase activity"/>
    <property type="evidence" value="ECO:0007669"/>
    <property type="project" value="UniProtKB-KW"/>
</dbReference>
<evidence type="ECO:0000256" key="4">
    <source>
        <dbReference type="ARBA" id="ARBA00023002"/>
    </source>
</evidence>
<evidence type="ECO:0000256" key="6">
    <source>
        <dbReference type="ARBA" id="ARBA00023033"/>
    </source>
</evidence>
<dbReference type="PRINTS" id="PR00465">
    <property type="entry name" value="EP450IV"/>
</dbReference>
<dbReference type="EMBL" id="MU151150">
    <property type="protein sequence ID" value="KAF9448769.1"/>
    <property type="molecule type" value="Genomic_DNA"/>
</dbReference>
<proteinExistence type="inferred from homology"/>
<comment type="similarity">
    <text evidence="2 8">Belongs to the cytochrome P450 family.</text>
</comment>
<evidence type="ECO:0000256" key="7">
    <source>
        <dbReference type="PIRSR" id="PIRSR602403-1"/>
    </source>
</evidence>
<dbReference type="PANTHER" id="PTHR46206">
    <property type="entry name" value="CYTOCHROME P450"/>
    <property type="match status" value="1"/>
</dbReference>
<dbReference type="GO" id="GO:0016705">
    <property type="term" value="F:oxidoreductase activity, acting on paired donors, with incorporation or reduction of molecular oxygen"/>
    <property type="evidence" value="ECO:0007669"/>
    <property type="project" value="InterPro"/>
</dbReference>
<evidence type="ECO:0000256" key="2">
    <source>
        <dbReference type="ARBA" id="ARBA00010617"/>
    </source>
</evidence>
<dbReference type="Gene3D" id="1.10.630.10">
    <property type="entry name" value="Cytochrome P450"/>
    <property type="match status" value="1"/>
</dbReference>
<evidence type="ECO:0000256" key="3">
    <source>
        <dbReference type="ARBA" id="ARBA00022723"/>
    </source>
</evidence>
<dbReference type="InterPro" id="IPR017972">
    <property type="entry name" value="Cyt_P450_CS"/>
</dbReference>
<evidence type="ECO:0000313" key="10">
    <source>
        <dbReference type="Proteomes" id="UP000807342"/>
    </source>
</evidence>
<dbReference type="GO" id="GO:0005506">
    <property type="term" value="F:iron ion binding"/>
    <property type="evidence" value="ECO:0007669"/>
    <property type="project" value="InterPro"/>
</dbReference>
<evidence type="ECO:0000256" key="1">
    <source>
        <dbReference type="ARBA" id="ARBA00001971"/>
    </source>
</evidence>
<dbReference type="Pfam" id="PF00067">
    <property type="entry name" value="p450"/>
    <property type="match status" value="1"/>
</dbReference>
<gene>
    <name evidence="9" type="ORF">P691DRAFT_729041</name>
</gene>
<accession>A0A9P5XEC8</accession>
<evidence type="ECO:0000256" key="8">
    <source>
        <dbReference type="RuleBase" id="RU000461"/>
    </source>
</evidence>
<keyword evidence="7 8" id="KW-0349">Heme</keyword>
<evidence type="ECO:0000313" key="9">
    <source>
        <dbReference type="EMBL" id="KAF9448769.1"/>
    </source>
</evidence>
<keyword evidence="3 7" id="KW-0479">Metal-binding</keyword>
<dbReference type="InterPro" id="IPR002403">
    <property type="entry name" value="Cyt_P450_E_grp-IV"/>
</dbReference>
<dbReference type="GO" id="GO:0020037">
    <property type="term" value="F:heme binding"/>
    <property type="evidence" value="ECO:0007669"/>
    <property type="project" value="InterPro"/>
</dbReference>
<dbReference type="CDD" id="cd11041">
    <property type="entry name" value="CYP503A1-like"/>
    <property type="match status" value="1"/>
</dbReference>
<keyword evidence="10" id="KW-1185">Reference proteome</keyword>
<dbReference type="Proteomes" id="UP000807342">
    <property type="component" value="Unassembled WGS sequence"/>
</dbReference>
<name>A0A9P5XEC8_9AGAR</name>
<dbReference type="OrthoDB" id="1844152at2759"/>
<reference evidence="9" key="1">
    <citation type="submission" date="2020-11" db="EMBL/GenBank/DDBJ databases">
        <authorList>
            <consortium name="DOE Joint Genome Institute"/>
            <person name="Ahrendt S."/>
            <person name="Riley R."/>
            <person name="Andreopoulos W."/>
            <person name="Labutti K."/>
            <person name="Pangilinan J."/>
            <person name="Ruiz-Duenas F.J."/>
            <person name="Barrasa J.M."/>
            <person name="Sanchez-Garcia M."/>
            <person name="Camarero S."/>
            <person name="Miyauchi S."/>
            <person name="Serrano A."/>
            <person name="Linde D."/>
            <person name="Babiker R."/>
            <person name="Drula E."/>
            <person name="Ayuso-Fernandez I."/>
            <person name="Pacheco R."/>
            <person name="Padilla G."/>
            <person name="Ferreira P."/>
            <person name="Barriuso J."/>
            <person name="Kellner H."/>
            <person name="Castanera R."/>
            <person name="Alfaro M."/>
            <person name="Ramirez L."/>
            <person name="Pisabarro A.G."/>
            <person name="Kuo A."/>
            <person name="Tritt A."/>
            <person name="Lipzen A."/>
            <person name="He G."/>
            <person name="Yan M."/>
            <person name="Ng V."/>
            <person name="Cullen D."/>
            <person name="Martin F."/>
            <person name="Rosso M.-N."/>
            <person name="Henrissat B."/>
            <person name="Hibbett D."/>
            <person name="Martinez A.T."/>
            <person name="Grigoriev I.V."/>
        </authorList>
    </citation>
    <scope>NUCLEOTIDE SEQUENCE</scope>
    <source>
        <strain evidence="9">MF-IS2</strain>
    </source>
</reference>
<feature type="binding site" description="axial binding residue" evidence="7">
    <location>
        <position position="475"/>
    </location>
    <ligand>
        <name>heme</name>
        <dbReference type="ChEBI" id="CHEBI:30413"/>
    </ligand>
    <ligandPart>
        <name>Fe</name>
        <dbReference type="ChEBI" id="CHEBI:18248"/>
    </ligandPart>
</feature>
<dbReference type="SUPFAM" id="SSF48264">
    <property type="entry name" value="Cytochrome P450"/>
    <property type="match status" value="1"/>
</dbReference>
<dbReference type="PROSITE" id="PS00086">
    <property type="entry name" value="CYTOCHROME_P450"/>
    <property type="match status" value="1"/>
</dbReference>
<dbReference type="InterPro" id="IPR036396">
    <property type="entry name" value="Cyt_P450_sf"/>
</dbReference>
<dbReference type="InterPro" id="IPR001128">
    <property type="entry name" value="Cyt_P450"/>
</dbReference>
<sequence length="536" mass="60796">MLLADVSPQNIYLLTSIIILFSIGKAYLDKYKPNVRPASFLLSFFSHHLCSCLQFDHIPTIGRSGRLTSYLSAVKFFKNGREIFQKGYDLYPKGLFKVPTVAKWEFVVGGGELVEDLRKAGEEVSFHQGGVESVRFDYTIKSNIENSVYHLKIMRTKLVSFAPFCDDIHDECVAGLQDLIPANDKEWTSIPLWNTLEKLVARMSNRVFVGLPLCRDEDYLGLCIGFAGNVMAAASLINLAPKFLHPIVGPLFSPYEKHKRLVVKYLGPVIRERLRMKEEHGSEWEERPDDMVSWLVDEAQGIDAEVENLGMRILFINFAAIHTTSMIMSHVLFDLAARPEYIEHLRQEAKEVTETEGWSKSAIAKLYKMDSFIRESVRYSSLSGISMMRKVCDPDGFRFSNGITLPYGTSVSVISDAMHHDAAFYPDPYAFDGFRFYKLGKPDLDKGRDAEFHVKHAFASLSTNWVLWGLGKHACPGRFFSAHEIRATVAYILLNFDIKLEGDRRPDNQWIAHACAPDVKAHLLLRKRGGHENGRV</sequence>
<organism evidence="9 10">
    <name type="scientific">Macrolepiota fuliginosa MF-IS2</name>
    <dbReference type="NCBI Taxonomy" id="1400762"/>
    <lineage>
        <taxon>Eukaryota</taxon>
        <taxon>Fungi</taxon>
        <taxon>Dikarya</taxon>
        <taxon>Basidiomycota</taxon>
        <taxon>Agaricomycotina</taxon>
        <taxon>Agaricomycetes</taxon>
        <taxon>Agaricomycetidae</taxon>
        <taxon>Agaricales</taxon>
        <taxon>Agaricineae</taxon>
        <taxon>Agaricaceae</taxon>
        <taxon>Macrolepiota</taxon>
    </lineage>
</organism>
<comment type="caution">
    <text evidence="9">The sequence shown here is derived from an EMBL/GenBank/DDBJ whole genome shotgun (WGS) entry which is preliminary data.</text>
</comment>
<dbReference type="PANTHER" id="PTHR46206:SF1">
    <property type="entry name" value="P450, PUTATIVE (EUROFUNG)-RELATED"/>
    <property type="match status" value="1"/>
</dbReference>
<protein>
    <submittedName>
        <fullName evidence="9">Cytochrome P450</fullName>
    </submittedName>
</protein>
<keyword evidence="5 7" id="KW-0408">Iron</keyword>
<dbReference type="AlphaFoldDB" id="A0A9P5XEC8"/>
<keyword evidence="6 8" id="KW-0503">Monooxygenase</keyword>
<evidence type="ECO:0000256" key="5">
    <source>
        <dbReference type="ARBA" id="ARBA00023004"/>
    </source>
</evidence>
<keyword evidence="4 8" id="KW-0560">Oxidoreductase</keyword>
<comment type="cofactor">
    <cofactor evidence="1 7">
        <name>heme</name>
        <dbReference type="ChEBI" id="CHEBI:30413"/>
    </cofactor>
</comment>